<dbReference type="InterPro" id="IPR013103">
    <property type="entry name" value="RVT_2"/>
</dbReference>
<protein>
    <recommendedName>
        <fullName evidence="1">Reverse transcriptase Ty1/copia-type domain-containing protein</fullName>
    </recommendedName>
</protein>
<dbReference type="Gramene" id="TuG1812G0500003361.01.T01">
    <property type="protein sequence ID" value="TuG1812G0500003361.01.T01.cds437158"/>
    <property type="gene ID" value="TuG1812G0500003361.01"/>
</dbReference>
<accession>A0A8R7QEA4</accession>
<dbReference type="Pfam" id="PF07727">
    <property type="entry name" value="RVT_2"/>
    <property type="match status" value="1"/>
</dbReference>
<reference evidence="3" key="1">
    <citation type="journal article" date="2013" name="Nature">
        <title>Draft genome of the wheat A-genome progenitor Triticum urartu.</title>
        <authorList>
            <person name="Ling H.Q."/>
            <person name="Zhao S."/>
            <person name="Liu D."/>
            <person name="Wang J."/>
            <person name="Sun H."/>
            <person name="Zhang C."/>
            <person name="Fan H."/>
            <person name="Li D."/>
            <person name="Dong L."/>
            <person name="Tao Y."/>
            <person name="Gao C."/>
            <person name="Wu H."/>
            <person name="Li Y."/>
            <person name="Cui Y."/>
            <person name="Guo X."/>
            <person name="Zheng S."/>
            <person name="Wang B."/>
            <person name="Yu K."/>
            <person name="Liang Q."/>
            <person name="Yang W."/>
            <person name="Lou X."/>
            <person name="Chen J."/>
            <person name="Feng M."/>
            <person name="Jian J."/>
            <person name="Zhang X."/>
            <person name="Luo G."/>
            <person name="Jiang Y."/>
            <person name="Liu J."/>
            <person name="Wang Z."/>
            <person name="Sha Y."/>
            <person name="Zhang B."/>
            <person name="Wu H."/>
            <person name="Tang D."/>
            <person name="Shen Q."/>
            <person name="Xue P."/>
            <person name="Zou S."/>
            <person name="Wang X."/>
            <person name="Liu X."/>
            <person name="Wang F."/>
            <person name="Yang Y."/>
            <person name="An X."/>
            <person name="Dong Z."/>
            <person name="Zhang K."/>
            <person name="Zhang X."/>
            <person name="Luo M.C."/>
            <person name="Dvorak J."/>
            <person name="Tong Y."/>
            <person name="Wang J."/>
            <person name="Yang H."/>
            <person name="Li Z."/>
            <person name="Wang D."/>
            <person name="Zhang A."/>
            <person name="Wang J."/>
        </authorList>
    </citation>
    <scope>NUCLEOTIDE SEQUENCE</scope>
    <source>
        <strain evidence="3">cv. G1812</strain>
    </source>
</reference>
<reference evidence="2" key="3">
    <citation type="submission" date="2022-06" db="UniProtKB">
        <authorList>
            <consortium name="EnsemblPlants"/>
        </authorList>
    </citation>
    <scope>IDENTIFICATION</scope>
</reference>
<organism evidence="2 3">
    <name type="scientific">Triticum urartu</name>
    <name type="common">Red wild einkorn</name>
    <name type="synonym">Crithodium urartu</name>
    <dbReference type="NCBI Taxonomy" id="4572"/>
    <lineage>
        <taxon>Eukaryota</taxon>
        <taxon>Viridiplantae</taxon>
        <taxon>Streptophyta</taxon>
        <taxon>Embryophyta</taxon>
        <taxon>Tracheophyta</taxon>
        <taxon>Spermatophyta</taxon>
        <taxon>Magnoliopsida</taxon>
        <taxon>Liliopsida</taxon>
        <taxon>Poales</taxon>
        <taxon>Poaceae</taxon>
        <taxon>BOP clade</taxon>
        <taxon>Pooideae</taxon>
        <taxon>Triticodae</taxon>
        <taxon>Triticeae</taxon>
        <taxon>Triticinae</taxon>
        <taxon>Triticum</taxon>
    </lineage>
</organism>
<sequence>MRTRSKSGFRQPLDRLNLHATLSLSEDPKSYKTALLDPNWAAAMQEEYSALTENNTWQLVPRPSNTNIVFGKWVFPQKFHSDGTLSRYKARWVCRGYSQQHGIDYDATFSPVVKPSTIRTVLSL</sequence>
<dbReference type="Proteomes" id="UP000015106">
    <property type="component" value="Chromosome 5"/>
</dbReference>
<evidence type="ECO:0000259" key="1">
    <source>
        <dbReference type="Pfam" id="PF07727"/>
    </source>
</evidence>
<dbReference type="AlphaFoldDB" id="A0A8R7QEA4"/>
<name>A0A8R7QEA4_TRIUA</name>
<evidence type="ECO:0000313" key="2">
    <source>
        <dbReference type="EnsemblPlants" id="TuG1812G0500003361.01.T01.cds437158"/>
    </source>
</evidence>
<dbReference type="EnsemblPlants" id="TuG1812G0500003361.01.T01">
    <property type="protein sequence ID" value="TuG1812G0500003361.01.T01.cds437158"/>
    <property type="gene ID" value="TuG1812G0500003361.01"/>
</dbReference>
<feature type="domain" description="Reverse transcriptase Ty1/copia-type" evidence="1">
    <location>
        <begin position="54"/>
        <end position="123"/>
    </location>
</feature>
<proteinExistence type="predicted"/>
<evidence type="ECO:0000313" key="3">
    <source>
        <dbReference type="Proteomes" id="UP000015106"/>
    </source>
</evidence>
<reference evidence="2" key="2">
    <citation type="submission" date="2018-03" db="EMBL/GenBank/DDBJ databases">
        <title>The Triticum urartu genome reveals the dynamic nature of wheat genome evolution.</title>
        <authorList>
            <person name="Ling H."/>
            <person name="Ma B."/>
            <person name="Shi X."/>
            <person name="Liu H."/>
            <person name="Dong L."/>
            <person name="Sun H."/>
            <person name="Cao Y."/>
            <person name="Gao Q."/>
            <person name="Zheng S."/>
            <person name="Li Y."/>
            <person name="Yu Y."/>
            <person name="Du H."/>
            <person name="Qi M."/>
            <person name="Li Y."/>
            <person name="Yu H."/>
            <person name="Cui Y."/>
            <person name="Wang N."/>
            <person name="Chen C."/>
            <person name="Wu H."/>
            <person name="Zhao Y."/>
            <person name="Zhang J."/>
            <person name="Li Y."/>
            <person name="Zhou W."/>
            <person name="Zhang B."/>
            <person name="Hu W."/>
            <person name="Eijk M."/>
            <person name="Tang J."/>
            <person name="Witsenboer H."/>
            <person name="Zhao S."/>
            <person name="Li Z."/>
            <person name="Zhang A."/>
            <person name="Wang D."/>
            <person name="Liang C."/>
        </authorList>
    </citation>
    <scope>NUCLEOTIDE SEQUENCE [LARGE SCALE GENOMIC DNA]</scope>
    <source>
        <strain evidence="2">cv. G1812</strain>
    </source>
</reference>
<keyword evidence="3" id="KW-1185">Reference proteome</keyword>